<dbReference type="EMBL" id="VWRN01000071">
    <property type="protein sequence ID" value="KAA6116758.1"/>
    <property type="molecule type" value="Genomic_DNA"/>
</dbReference>
<accession>A0A5M7ZZA2</accession>
<keyword evidence="4" id="KW-1185">Reference proteome</keyword>
<dbReference type="Proteomes" id="UP000324324">
    <property type="component" value="Unassembled WGS sequence"/>
</dbReference>
<protein>
    <submittedName>
        <fullName evidence="3">Uncharacterized protein</fullName>
    </submittedName>
</protein>
<gene>
    <name evidence="3" type="ORF">F1599_24290</name>
</gene>
<evidence type="ECO:0000256" key="2">
    <source>
        <dbReference type="SAM" id="MobiDB-lite"/>
    </source>
</evidence>
<reference evidence="3 4" key="1">
    <citation type="submission" date="2019-09" db="EMBL/GenBank/DDBJ databases">
        <title>Isolation of a novel species in the genus Cupriavidus from patients with sepsis using whole genome sequencing.</title>
        <authorList>
            <person name="Kweon O.J."/>
            <person name="Lee M.-K."/>
        </authorList>
    </citation>
    <scope>NUCLEOTIDE SEQUENCE [LARGE SCALE GENOMIC DNA]</scope>
    <source>
        <strain evidence="3 4">MKL-01</strain>
    </source>
</reference>
<organism evidence="3 4">
    <name type="scientific">Cupriavidus cauae</name>
    <dbReference type="NCBI Taxonomy" id="2608999"/>
    <lineage>
        <taxon>Bacteria</taxon>
        <taxon>Pseudomonadati</taxon>
        <taxon>Pseudomonadota</taxon>
        <taxon>Betaproteobacteria</taxon>
        <taxon>Burkholderiales</taxon>
        <taxon>Burkholderiaceae</taxon>
        <taxon>Cupriavidus</taxon>
    </lineage>
</organism>
<proteinExistence type="predicted"/>
<feature type="region of interest" description="Disordered" evidence="2">
    <location>
        <begin position="497"/>
        <end position="550"/>
    </location>
</feature>
<sequence length="550" mass="60092">MKVSYLNSMSTGHSHAAKDLFAAPISVPGLTADELPQLLDGAERLFLSDPRMEPRVKLEIAGEAVPLEDIARHSHDRQGAAILEGIAARLPRTFAGQAPTSAIEESAYYAVAALIASPAFWNTAETTLRSTLNHDTTYGEIRLASPAQLGMNVEMSKDGKSMECHLSAAWHEYQSGGQWHCMREHGAVLTANVKVVIPLKRRAGNQWLEGSFVSLHVNSPLPEIRDKLMKHGTRGFVTALLDALASIPLLGRLFRGVQIKVRVGGVDFHRHRLAKVPKSLGNWSWAGSQHVAHAADPEASGQHIVIKKLAHRPNWIHRIHGPAAGDTPSSLRTLLEQRDPALRQRVAIGDWNQQGLIEHQEHRQPDAPIAPPDLPLPPPDFVPQPPLGPSPEVQAELEALRQTVARERRLREEIEGEHNTVLAERNTLLASVANLEQRLTAAEGERNHLRPRLEQVTSQYEETQDKVRELQAKVAKYEAGLAAENLAKIPMDLVYQQRKGTDERKPNGAPTPGKRGRAMTFSGPEKGSSPTVANNAAAGTGSPTGADDKP</sequence>
<name>A0A5M7ZZA2_9BURK</name>
<dbReference type="RefSeq" id="WP_150084785.1">
    <property type="nucleotide sequence ID" value="NZ_VWRN01000071.1"/>
</dbReference>
<dbReference type="SUPFAM" id="SSF90257">
    <property type="entry name" value="Myosin rod fragments"/>
    <property type="match status" value="1"/>
</dbReference>
<feature type="coiled-coil region" evidence="1">
    <location>
        <begin position="397"/>
        <end position="480"/>
    </location>
</feature>
<comment type="caution">
    <text evidence="3">The sequence shown here is derived from an EMBL/GenBank/DDBJ whole genome shotgun (WGS) entry which is preliminary data.</text>
</comment>
<dbReference type="AlphaFoldDB" id="A0A5M7ZZA2"/>
<evidence type="ECO:0000256" key="1">
    <source>
        <dbReference type="SAM" id="Coils"/>
    </source>
</evidence>
<evidence type="ECO:0000313" key="4">
    <source>
        <dbReference type="Proteomes" id="UP000324324"/>
    </source>
</evidence>
<evidence type="ECO:0000313" key="3">
    <source>
        <dbReference type="EMBL" id="KAA6116758.1"/>
    </source>
</evidence>
<keyword evidence="1" id="KW-0175">Coiled coil</keyword>